<reference evidence="3" key="1">
    <citation type="submission" date="2021-06" db="EMBL/GenBank/DDBJ databases">
        <title>Comparative genomics, transcriptomics and evolutionary studies reveal genomic signatures of adaptation to plant cell wall in hemibiotrophic fungi.</title>
        <authorList>
            <consortium name="DOE Joint Genome Institute"/>
            <person name="Baroncelli R."/>
            <person name="Diaz J.F."/>
            <person name="Benocci T."/>
            <person name="Peng M."/>
            <person name="Battaglia E."/>
            <person name="Haridas S."/>
            <person name="Andreopoulos W."/>
            <person name="Labutti K."/>
            <person name="Pangilinan J."/>
            <person name="Floch G.L."/>
            <person name="Makela M.R."/>
            <person name="Henrissat B."/>
            <person name="Grigoriev I.V."/>
            <person name="Crouch J.A."/>
            <person name="De Vries R.P."/>
            <person name="Sukno S.A."/>
            <person name="Thon M.R."/>
        </authorList>
    </citation>
    <scope>NUCLEOTIDE SEQUENCE</scope>
    <source>
        <strain evidence="3">CBS 193.32</strain>
    </source>
</reference>
<protein>
    <recommendedName>
        <fullName evidence="2">Integral membrane protein YccS N-terminal domain-containing protein</fullName>
    </recommendedName>
</protein>
<evidence type="ECO:0000313" key="3">
    <source>
        <dbReference type="EMBL" id="KAK1691627.1"/>
    </source>
</evidence>
<name>A0AAJ0AWH3_9PEZI</name>
<dbReference type="InterPro" id="IPR032692">
    <property type="entry name" value="YccS_N"/>
</dbReference>
<keyword evidence="4" id="KW-1185">Reference proteome</keyword>
<dbReference type="Pfam" id="PF12805">
    <property type="entry name" value="FUSC-like"/>
    <property type="match status" value="1"/>
</dbReference>
<dbReference type="GeneID" id="85465167"/>
<feature type="transmembrane region" description="Helical" evidence="1">
    <location>
        <begin position="13"/>
        <end position="33"/>
    </location>
</feature>
<dbReference type="AlphaFoldDB" id="A0AAJ0AWH3"/>
<keyword evidence="1" id="KW-0472">Membrane</keyword>
<comment type="caution">
    <text evidence="3">The sequence shown here is derived from an EMBL/GenBank/DDBJ whole genome shotgun (WGS) entry which is preliminary data.</text>
</comment>
<keyword evidence="1" id="KW-0812">Transmembrane</keyword>
<evidence type="ECO:0000256" key="1">
    <source>
        <dbReference type="SAM" id="Phobius"/>
    </source>
</evidence>
<feature type="domain" description="Integral membrane protein YccS N-terminal" evidence="2">
    <location>
        <begin position="110"/>
        <end position="205"/>
    </location>
</feature>
<keyword evidence="1" id="KW-1133">Transmembrane helix</keyword>
<dbReference type="Proteomes" id="UP001224890">
    <property type="component" value="Unassembled WGS sequence"/>
</dbReference>
<dbReference type="RefSeq" id="XP_060435322.1">
    <property type="nucleotide sequence ID" value="XM_060580641.1"/>
</dbReference>
<proteinExistence type="predicted"/>
<dbReference type="EMBL" id="JAHMHR010000004">
    <property type="protein sequence ID" value="KAK1691627.1"/>
    <property type="molecule type" value="Genomic_DNA"/>
</dbReference>
<sequence>MNKAVFSPYFTPILIYVLLLLLTVALNGLPLILTQWLNHYDGHWDLFKALLFQVIEDTQDILFSVQEPMLSEFVSEIFRKSPGRGGKEWITKPDCLSSVLRVWVVKLPTITISIVSALPKTLFSLFTLPVVLAVWTVWYSLFEPSVQKMQDDKKERDRAMYVWASCGRYADHRSNSYRQSEDGDDENERQDYFIASQRLIATQVLWKTLRVACCVAFASFTRGQNNPSAIRMFHQLVSMEAAFLKELQSRKKALKIISAPFVQQADLESLAEIGMLPPFEARKEAPRIMKSHREPGFREWCRRIPVLWTSLDAAGRSSLKWSLEGNRTKDTPQGAVGVFHEQTCYYGTIKRGQELNAESVDNKLLPIPKESRRWSIGDDKHRNCLLV</sequence>
<evidence type="ECO:0000313" key="4">
    <source>
        <dbReference type="Proteomes" id="UP001224890"/>
    </source>
</evidence>
<accession>A0AAJ0AWH3</accession>
<feature type="transmembrane region" description="Helical" evidence="1">
    <location>
        <begin position="122"/>
        <end position="141"/>
    </location>
</feature>
<organism evidence="3 4">
    <name type="scientific">Colletotrichum godetiae</name>
    <dbReference type="NCBI Taxonomy" id="1209918"/>
    <lineage>
        <taxon>Eukaryota</taxon>
        <taxon>Fungi</taxon>
        <taxon>Dikarya</taxon>
        <taxon>Ascomycota</taxon>
        <taxon>Pezizomycotina</taxon>
        <taxon>Sordariomycetes</taxon>
        <taxon>Hypocreomycetidae</taxon>
        <taxon>Glomerellales</taxon>
        <taxon>Glomerellaceae</taxon>
        <taxon>Colletotrichum</taxon>
        <taxon>Colletotrichum acutatum species complex</taxon>
    </lineage>
</organism>
<gene>
    <name evidence="3" type="ORF">BDP55DRAFT_751447</name>
</gene>
<evidence type="ECO:0000259" key="2">
    <source>
        <dbReference type="Pfam" id="PF12805"/>
    </source>
</evidence>